<dbReference type="Proteomes" id="UP000289340">
    <property type="component" value="Chromosome 9"/>
</dbReference>
<proteinExistence type="predicted"/>
<reference evidence="2 3" key="1">
    <citation type="submission" date="2018-09" db="EMBL/GenBank/DDBJ databases">
        <title>A high-quality reference genome of wild soybean provides a powerful tool to mine soybean genomes.</title>
        <authorList>
            <person name="Xie M."/>
            <person name="Chung C.Y.L."/>
            <person name="Li M.-W."/>
            <person name="Wong F.-L."/>
            <person name="Chan T.-F."/>
            <person name="Lam H.-M."/>
        </authorList>
    </citation>
    <scope>NUCLEOTIDE SEQUENCE [LARGE SCALE GENOMIC DNA]</scope>
    <source>
        <strain evidence="3">cv. W05</strain>
        <tissue evidence="2">Hypocotyl of etiolated seedlings</tissue>
    </source>
</reference>
<evidence type="ECO:0000313" key="3">
    <source>
        <dbReference type="Proteomes" id="UP000289340"/>
    </source>
</evidence>
<accession>A0A445J296</accession>
<gene>
    <name evidence="2" type="ORF">D0Y65_024465</name>
</gene>
<sequence>MHCCSFNMGLSVEPHGKCVVAFSLAWPSPKVNFVKGSTFWRLEEEIEKWQNLFLRMRHYQNGSPLLSSNMLNDQDQLRELENAVVKETEAKMNYRKRVVVEHTNDNR</sequence>
<name>A0A445J296_GLYSO</name>
<dbReference type="AlphaFoldDB" id="A0A445J296"/>
<dbReference type="EMBL" id="QZWG01000009">
    <property type="protein sequence ID" value="RZB92502.1"/>
    <property type="molecule type" value="Genomic_DNA"/>
</dbReference>
<evidence type="ECO:0000256" key="1">
    <source>
        <dbReference type="SAM" id="Coils"/>
    </source>
</evidence>
<comment type="caution">
    <text evidence="2">The sequence shown here is derived from an EMBL/GenBank/DDBJ whole genome shotgun (WGS) entry which is preliminary data.</text>
</comment>
<dbReference type="EMBL" id="QZWG01000009">
    <property type="protein sequence ID" value="RZB92503.1"/>
    <property type="molecule type" value="Genomic_DNA"/>
</dbReference>
<keyword evidence="3" id="KW-1185">Reference proteome</keyword>
<evidence type="ECO:0000313" key="2">
    <source>
        <dbReference type="EMBL" id="RZB92502.1"/>
    </source>
</evidence>
<keyword evidence="1" id="KW-0175">Coiled coil</keyword>
<protein>
    <submittedName>
        <fullName evidence="2">Uncharacterized protein</fullName>
    </submittedName>
</protein>
<organism evidence="2 3">
    <name type="scientific">Glycine soja</name>
    <name type="common">Wild soybean</name>
    <dbReference type="NCBI Taxonomy" id="3848"/>
    <lineage>
        <taxon>Eukaryota</taxon>
        <taxon>Viridiplantae</taxon>
        <taxon>Streptophyta</taxon>
        <taxon>Embryophyta</taxon>
        <taxon>Tracheophyta</taxon>
        <taxon>Spermatophyta</taxon>
        <taxon>Magnoliopsida</taxon>
        <taxon>eudicotyledons</taxon>
        <taxon>Gunneridae</taxon>
        <taxon>Pentapetalae</taxon>
        <taxon>rosids</taxon>
        <taxon>fabids</taxon>
        <taxon>Fabales</taxon>
        <taxon>Fabaceae</taxon>
        <taxon>Papilionoideae</taxon>
        <taxon>50 kb inversion clade</taxon>
        <taxon>NPAAA clade</taxon>
        <taxon>indigoferoid/millettioid clade</taxon>
        <taxon>Phaseoleae</taxon>
        <taxon>Glycine</taxon>
        <taxon>Glycine subgen. Soja</taxon>
    </lineage>
</organism>
<feature type="coiled-coil region" evidence="1">
    <location>
        <begin position="70"/>
        <end position="97"/>
    </location>
</feature>